<evidence type="ECO:0000313" key="3">
    <source>
        <dbReference type="Proteomes" id="UP000298602"/>
    </source>
</evidence>
<accession>A0A4P8L7D0</accession>
<keyword evidence="1" id="KW-0732">Signal</keyword>
<name>A0A4P8L7D0_9BACT</name>
<feature type="chain" id="PRO_5020940373" description="DUF5666 domain-containing protein" evidence="1">
    <location>
        <begin position="24"/>
        <end position="109"/>
    </location>
</feature>
<evidence type="ECO:0008006" key="4">
    <source>
        <dbReference type="Google" id="ProtNLM"/>
    </source>
</evidence>
<dbReference type="KEGG" id="dax:FDQ92_10540"/>
<reference evidence="2 3" key="1">
    <citation type="submission" date="2019-05" db="EMBL/GenBank/DDBJ databases">
        <title>The Complete Genome Sequence of the n-alkane-degrading Desulfoglaeba alkanexedens ALDC reveals multiple alkylsuccinate synthase gene clusters.</title>
        <authorList>
            <person name="Callaghan A.V."/>
            <person name="Davidova I.A."/>
            <person name="Duncan K.E."/>
            <person name="Morris B."/>
            <person name="McInerney M.J."/>
        </authorList>
    </citation>
    <scope>NUCLEOTIDE SEQUENCE [LARGE SCALE GENOMIC DNA]</scope>
    <source>
        <strain evidence="2 3">ALDC</strain>
    </source>
</reference>
<dbReference type="Proteomes" id="UP000298602">
    <property type="component" value="Chromosome"/>
</dbReference>
<evidence type="ECO:0000313" key="2">
    <source>
        <dbReference type="EMBL" id="QCQ22562.1"/>
    </source>
</evidence>
<dbReference type="RefSeq" id="WP_137424842.1">
    <property type="nucleotide sequence ID" value="NZ_CP040098.1"/>
</dbReference>
<reference evidence="2 3" key="2">
    <citation type="submission" date="2019-05" db="EMBL/GenBank/DDBJ databases">
        <authorList>
            <person name="Suflita J.M."/>
            <person name="Marks C.R."/>
        </authorList>
    </citation>
    <scope>NUCLEOTIDE SEQUENCE [LARGE SCALE GENOMIC DNA]</scope>
    <source>
        <strain evidence="2 3">ALDC</strain>
    </source>
</reference>
<dbReference type="EMBL" id="CP040098">
    <property type="protein sequence ID" value="QCQ22562.1"/>
    <property type="molecule type" value="Genomic_DNA"/>
</dbReference>
<dbReference type="AlphaFoldDB" id="A0A4P8L7D0"/>
<feature type="signal peptide" evidence="1">
    <location>
        <begin position="1"/>
        <end position="23"/>
    </location>
</feature>
<gene>
    <name evidence="2" type="ORF">FDQ92_10540</name>
</gene>
<keyword evidence="3" id="KW-1185">Reference proteome</keyword>
<evidence type="ECO:0000256" key="1">
    <source>
        <dbReference type="SAM" id="SignalP"/>
    </source>
</evidence>
<protein>
    <recommendedName>
        <fullName evidence="4">DUF5666 domain-containing protein</fullName>
    </recommendedName>
</protein>
<organism evidence="2 3">
    <name type="scientific">Desulfoglaeba alkanexedens ALDC</name>
    <dbReference type="NCBI Taxonomy" id="980445"/>
    <lineage>
        <taxon>Bacteria</taxon>
        <taxon>Pseudomonadati</taxon>
        <taxon>Thermodesulfobacteriota</taxon>
        <taxon>Syntrophobacteria</taxon>
        <taxon>Syntrophobacterales</taxon>
        <taxon>Syntrophobacteraceae</taxon>
        <taxon>Desulfoglaeba</taxon>
    </lineage>
</organism>
<proteinExistence type="predicted"/>
<sequence>MNAMTVRKWMAVFMISVLPLGFAGVTVSAQEVDGIGADGVTVLATLDQEEQSAQEARGKITKIEGTVITVLSDSGEELTVHVEDTEALENLKVGDRVVMKEGRLTKEEE</sequence>